<evidence type="ECO:0000313" key="4">
    <source>
        <dbReference type="Proteomes" id="UP000000589"/>
    </source>
</evidence>
<evidence type="ECO:0000313" key="3">
    <source>
        <dbReference type="MGI" id="MGI:1916233"/>
    </source>
</evidence>
<evidence type="ECO:0000313" key="2">
    <source>
        <dbReference type="Ensembl" id="ENSMUSP00000112671.2"/>
    </source>
</evidence>
<reference evidence="2" key="4">
    <citation type="submission" date="2025-09" db="UniProtKB">
        <authorList>
            <consortium name="Ensembl"/>
        </authorList>
    </citation>
    <scope>IDENTIFICATION</scope>
    <source>
        <strain evidence="2">C57BL/6J</strain>
    </source>
</reference>
<dbReference type="Antibodypedia" id="17090">
    <property type="antibodies" value="107 antibodies from 22 providers"/>
</dbReference>
<feature type="region of interest" description="Disordered" evidence="1">
    <location>
        <begin position="1"/>
        <end position="36"/>
    </location>
</feature>
<proteinExistence type="predicted"/>
<dbReference type="GeneTree" id="ENSGT00390000017006"/>
<organism evidence="2 4">
    <name type="scientific">Mus musculus</name>
    <name type="common">Mouse</name>
    <dbReference type="NCBI Taxonomy" id="10090"/>
    <lineage>
        <taxon>Eukaryota</taxon>
        <taxon>Metazoa</taxon>
        <taxon>Chordata</taxon>
        <taxon>Craniata</taxon>
        <taxon>Vertebrata</taxon>
        <taxon>Euteleostomi</taxon>
        <taxon>Mammalia</taxon>
        <taxon>Eutheria</taxon>
        <taxon>Euarchontoglires</taxon>
        <taxon>Glires</taxon>
        <taxon>Rodentia</taxon>
        <taxon>Myomorpha</taxon>
        <taxon>Muroidea</taxon>
        <taxon>Muridae</taxon>
        <taxon>Murinae</taxon>
        <taxon>Mus</taxon>
        <taxon>Mus</taxon>
    </lineage>
</organism>
<evidence type="ECO:0000256" key="1">
    <source>
        <dbReference type="SAM" id="MobiDB-lite"/>
    </source>
</evidence>
<dbReference type="ExpressionAtlas" id="D3YU54">
    <property type="expression patterns" value="baseline and differential"/>
</dbReference>
<accession>D3YU54</accession>
<dbReference type="MGI" id="MGI:1916233">
    <property type="gene designation" value="Rint1"/>
</dbReference>
<protein>
    <submittedName>
        <fullName evidence="2">RAD50 interactor 1</fullName>
    </submittedName>
</protein>
<dbReference type="Proteomes" id="UP000000589">
    <property type="component" value="Chromosome 5"/>
</dbReference>
<dbReference type="AlphaFoldDB" id="D3YU54"/>
<name>D3YU54_MOUSE</name>
<reference evidence="2" key="3">
    <citation type="submission" date="2025-08" db="UniProtKB">
        <authorList>
            <consortium name="Ensembl"/>
        </authorList>
    </citation>
    <scope>IDENTIFICATION</scope>
    <source>
        <strain evidence="2">C57BL/6J</strain>
    </source>
</reference>
<feature type="compositionally biased region" description="Basic and acidic residues" evidence="1">
    <location>
        <begin position="21"/>
        <end position="30"/>
    </location>
</feature>
<dbReference type="Ensembl" id="ENSMUST00000120869.6">
    <property type="protein sequence ID" value="ENSMUSP00000112671.2"/>
    <property type="gene ID" value="ENSMUSG00000028999.16"/>
</dbReference>
<sequence length="36" mass="3716">MLAADDIGEVPAAPCCPESGDETKNTDVKSKQALNP</sequence>
<dbReference type="AGR" id="MGI:1916233"/>
<dbReference type="HOGENOM" id="CLU_3359497_0_0_1"/>
<reference evidence="2 4" key="2">
    <citation type="journal article" date="2011" name="PLoS Biol.">
        <title>Modernizing reference genome assemblies.</title>
        <authorList>
            <person name="Church D.M."/>
            <person name="Schneider V.A."/>
            <person name="Graves T."/>
            <person name="Auger K."/>
            <person name="Cunningham F."/>
            <person name="Bouk N."/>
            <person name="Chen H.C."/>
            <person name="Agarwala R."/>
            <person name="McLaren W.M."/>
            <person name="Ritchie G.R."/>
            <person name="Albracht D."/>
            <person name="Kremitzki M."/>
            <person name="Rock S."/>
            <person name="Kotkiewicz H."/>
            <person name="Kremitzki C."/>
            <person name="Wollam A."/>
            <person name="Trani L."/>
            <person name="Fulton L."/>
            <person name="Fulton R."/>
            <person name="Matthews L."/>
            <person name="Whitehead S."/>
            <person name="Chow W."/>
            <person name="Torrance J."/>
            <person name="Dunn M."/>
            <person name="Harden G."/>
            <person name="Threadgold G."/>
            <person name="Wood J."/>
            <person name="Collins J."/>
            <person name="Heath P."/>
            <person name="Griffiths G."/>
            <person name="Pelan S."/>
            <person name="Grafham D."/>
            <person name="Eichler E.E."/>
            <person name="Weinstock G."/>
            <person name="Mardis E.R."/>
            <person name="Wilson R.K."/>
            <person name="Howe K."/>
            <person name="Flicek P."/>
            <person name="Hubbard T."/>
        </authorList>
    </citation>
    <scope>NUCLEOTIDE SEQUENCE [LARGE SCALE GENOMIC DNA]</scope>
    <source>
        <strain evidence="2 4">C57BL/6J</strain>
    </source>
</reference>
<dbReference type="ProteomicsDB" id="308434"/>
<keyword evidence="4" id="KW-1185">Reference proteome</keyword>
<reference evidence="2 4" key="1">
    <citation type="journal article" date="2009" name="PLoS Biol.">
        <title>Lineage-specific biology revealed by a finished genome assembly of the mouse.</title>
        <authorList>
            <consortium name="Mouse Genome Sequencing Consortium"/>
            <person name="Church D.M."/>
            <person name="Goodstadt L."/>
            <person name="Hillier L.W."/>
            <person name="Zody M.C."/>
            <person name="Goldstein S."/>
            <person name="She X."/>
            <person name="Bult C.J."/>
            <person name="Agarwala R."/>
            <person name="Cherry J.L."/>
            <person name="DiCuccio M."/>
            <person name="Hlavina W."/>
            <person name="Kapustin Y."/>
            <person name="Meric P."/>
            <person name="Maglott D."/>
            <person name="Birtle Z."/>
            <person name="Marques A.C."/>
            <person name="Graves T."/>
            <person name="Zhou S."/>
            <person name="Teague B."/>
            <person name="Potamousis K."/>
            <person name="Churas C."/>
            <person name="Place M."/>
            <person name="Herschleb J."/>
            <person name="Runnheim R."/>
            <person name="Forrest D."/>
            <person name="Amos-Landgraf J."/>
            <person name="Schwartz D.C."/>
            <person name="Cheng Z."/>
            <person name="Lindblad-Toh K."/>
            <person name="Eichler E.E."/>
            <person name="Ponting C.P."/>
        </authorList>
    </citation>
    <scope>NUCLEOTIDE SEQUENCE [LARGE SCALE GENOMIC DNA]</scope>
    <source>
        <strain evidence="2 4">C57BL/6J</strain>
    </source>
</reference>
<gene>
    <name evidence="2 3" type="primary">Rint1</name>
</gene>
<dbReference type="VEuPathDB" id="HostDB:ENSMUSG00000028999"/>
<dbReference type="Bgee" id="ENSMUSG00000028999">
    <property type="expression patterns" value="Expressed in rostral migratory stream and 217 other cell types or tissues"/>
</dbReference>